<reference evidence="2 3" key="1">
    <citation type="submission" date="2018-06" db="EMBL/GenBank/DDBJ databases">
        <title>Draft genome sequence of Burkholderia reimsis strain BE51 isolated from a French agricultural soil.</title>
        <authorList>
            <person name="Esmaeel Q."/>
        </authorList>
    </citation>
    <scope>NUCLEOTIDE SEQUENCE [LARGE SCALE GENOMIC DNA]</scope>
    <source>
        <strain evidence="2 3">BE51</strain>
    </source>
</reference>
<dbReference type="EMBL" id="QMFZ01000011">
    <property type="protein sequence ID" value="RBB39266.1"/>
    <property type="molecule type" value="Genomic_DNA"/>
</dbReference>
<protein>
    <submittedName>
        <fullName evidence="2">Uncharacterized protein</fullName>
    </submittedName>
</protein>
<sequence length="224" mass="25627">MGVDMGLQWIEYLKQSGWMDLLKVGSVAGFVSSVVTLSWNELREARVSRREVRHVALTVALSLESYAREARSMMHRADWATEEAGRLQTYEPLRGVALPPFVFPEPIDWKWLKHNVASQLREFPATLHSPRQSLSAEWEYGDPIDWCAEVEFECAKAAVRALELSHLTRTRHDVTPWKPIVPDADLKSELMQFIAEQSTKREAFREKQRQTANVTVGEPIPGKQ</sequence>
<evidence type="ECO:0000313" key="3">
    <source>
        <dbReference type="Proteomes" id="UP000252458"/>
    </source>
</evidence>
<comment type="caution">
    <text evidence="2">The sequence shown here is derived from an EMBL/GenBank/DDBJ whole genome shotgun (WGS) entry which is preliminary data.</text>
</comment>
<feature type="region of interest" description="Disordered" evidence="1">
    <location>
        <begin position="201"/>
        <end position="224"/>
    </location>
</feature>
<dbReference type="AlphaFoldDB" id="A0A365QVH6"/>
<dbReference type="Proteomes" id="UP000252458">
    <property type="component" value="Unassembled WGS sequence"/>
</dbReference>
<gene>
    <name evidence="2" type="ORF">DPV79_15655</name>
</gene>
<name>A0A365QVH6_9BURK</name>
<evidence type="ECO:0000313" key="2">
    <source>
        <dbReference type="EMBL" id="RBB39266.1"/>
    </source>
</evidence>
<evidence type="ECO:0000256" key="1">
    <source>
        <dbReference type="SAM" id="MobiDB-lite"/>
    </source>
</evidence>
<keyword evidence="3" id="KW-1185">Reference proteome</keyword>
<accession>A0A365QVH6</accession>
<proteinExistence type="predicted"/>
<organism evidence="2 3">
    <name type="scientific">Burkholderia reimsis</name>
    <dbReference type="NCBI Taxonomy" id="2234132"/>
    <lineage>
        <taxon>Bacteria</taxon>
        <taxon>Pseudomonadati</taxon>
        <taxon>Pseudomonadota</taxon>
        <taxon>Betaproteobacteria</taxon>
        <taxon>Burkholderiales</taxon>
        <taxon>Burkholderiaceae</taxon>
        <taxon>Burkholderia</taxon>
    </lineage>
</organism>